<protein>
    <recommendedName>
        <fullName evidence="4">F-box domain-containing protein</fullName>
    </recommendedName>
</protein>
<sequence length="208" mass="23933">MTDAKRAPTTAGNFLLQFSLDGMSTETGEAFIELRNVRFLLPLDRLEFLQICGGFTCRTARNWATLLGGCDRVCHLEFISFCEPALWKALIMQTPAAGQSKSLFPALVSVAFEDVDFMHLNVNLHKRILKWLRIRQRHAPLKKIYLQQCQIDEETREGIEHEGLEVIWDGMSEFPEEEVDEDEEMFSDEEDDFTDSDSELRGKYIGVY</sequence>
<organism evidence="2 3">
    <name type="scientific">Dentipellis fragilis</name>
    <dbReference type="NCBI Taxonomy" id="205917"/>
    <lineage>
        <taxon>Eukaryota</taxon>
        <taxon>Fungi</taxon>
        <taxon>Dikarya</taxon>
        <taxon>Basidiomycota</taxon>
        <taxon>Agaricomycotina</taxon>
        <taxon>Agaricomycetes</taxon>
        <taxon>Russulales</taxon>
        <taxon>Hericiaceae</taxon>
        <taxon>Dentipellis</taxon>
    </lineage>
</organism>
<dbReference type="AlphaFoldDB" id="A0A4Y9XTD7"/>
<name>A0A4Y9XTD7_9AGAM</name>
<evidence type="ECO:0008006" key="4">
    <source>
        <dbReference type="Google" id="ProtNLM"/>
    </source>
</evidence>
<gene>
    <name evidence="2" type="ORF">EVG20_g10173</name>
</gene>
<evidence type="ECO:0000256" key="1">
    <source>
        <dbReference type="SAM" id="MobiDB-lite"/>
    </source>
</evidence>
<reference evidence="2 3" key="1">
    <citation type="submission" date="2019-02" db="EMBL/GenBank/DDBJ databases">
        <title>Genome sequencing of the rare red list fungi Dentipellis fragilis.</title>
        <authorList>
            <person name="Buettner E."/>
            <person name="Kellner H."/>
        </authorList>
    </citation>
    <scope>NUCLEOTIDE SEQUENCE [LARGE SCALE GENOMIC DNA]</scope>
    <source>
        <strain evidence="2 3">DSM 105465</strain>
    </source>
</reference>
<feature type="region of interest" description="Disordered" evidence="1">
    <location>
        <begin position="178"/>
        <end position="197"/>
    </location>
</feature>
<dbReference type="EMBL" id="SEOQ01001170">
    <property type="protein sequence ID" value="TFY53315.1"/>
    <property type="molecule type" value="Genomic_DNA"/>
</dbReference>
<accession>A0A4Y9XTD7</accession>
<comment type="caution">
    <text evidence="2">The sequence shown here is derived from an EMBL/GenBank/DDBJ whole genome shotgun (WGS) entry which is preliminary data.</text>
</comment>
<proteinExistence type="predicted"/>
<dbReference type="Proteomes" id="UP000298327">
    <property type="component" value="Unassembled WGS sequence"/>
</dbReference>
<evidence type="ECO:0000313" key="2">
    <source>
        <dbReference type="EMBL" id="TFY53315.1"/>
    </source>
</evidence>
<evidence type="ECO:0000313" key="3">
    <source>
        <dbReference type="Proteomes" id="UP000298327"/>
    </source>
</evidence>
<keyword evidence="3" id="KW-1185">Reference proteome</keyword>